<dbReference type="EMBL" id="AGNL01043970">
    <property type="protein sequence ID" value="EJK50336.1"/>
    <property type="molecule type" value="Genomic_DNA"/>
</dbReference>
<accession>K0RN53</accession>
<name>K0RN53_THAOC</name>
<protein>
    <submittedName>
        <fullName evidence="1">Uncharacterized protein</fullName>
    </submittedName>
</protein>
<organism evidence="1 2">
    <name type="scientific">Thalassiosira oceanica</name>
    <name type="common">Marine diatom</name>
    <dbReference type="NCBI Taxonomy" id="159749"/>
    <lineage>
        <taxon>Eukaryota</taxon>
        <taxon>Sar</taxon>
        <taxon>Stramenopiles</taxon>
        <taxon>Ochrophyta</taxon>
        <taxon>Bacillariophyta</taxon>
        <taxon>Coscinodiscophyceae</taxon>
        <taxon>Thalassiosirophycidae</taxon>
        <taxon>Thalassiosirales</taxon>
        <taxon>Thalassiosiraceae</taxon>
        <taxon>Thalassiosira</taxon>
    </lineage>
</organism>
<evidence type="ECO:0000313" key="1">
    <source>
        <dbReference type="EMBL" id="EJK50336.1"/>
    </source>
</evidence>
<reference evidence="1 2" key="1">
    <citation type="journal article" date="2012" name="Genome Biol.">
        <title>Genome and low-iron response of an oceanic diatom adapted to chronic iron limitation.</title>
        <authorList>
            <person name="Lommer M."/>
            <person name="Specht M."/>
            <person name="Roy A.S."/>
            <person name="Kraemer L."/>
            <person name="Andreson R."/>
            <person name="Gutowska M.A."/>
            <person name="Wolf J."/>
            <person name="Bergner S.V."/>
            <person name="Schilhabel M.B."/>
            <person name="Klostermeier U.C."/>
            <person name="Beiko R.G."/>
            <person name="Rosenstiel P."/>
            <person name="Hippler M."/>
            <person name="Laroche J."/>
        </authorList>
    </citation>
    <scope>NUCLEOTIDE SEQUENCE [LARGE SCALE GENOMIC DNA]</scope>
    <source>
        <strain evidence="1 2">CCMP1005</strain>
    </source>
</reference>
<dbReference type="AlphaFoldDB" id="K0RN53"/>
<proteinExistence type="predicted"/>
<dbReference type="Proteomes" id="UP000266841">
    <property type="component" value="Unassembled WGS sequence"/>
</dbReference>
<keyword evidence="2" id="KW-1185">Reference proteome</keyword>
<sequence>MRWWKEPTLLVPLHERGDDTPEEWLRVARHGTARLAVLAGFHSGHVEPTPGHCFTRHRARLCPRGGGATDGRGEGLCMACRPQVIVTCCEDRDKIAKEGLNLD</sequence>
<comment type="caution">
    <text evidence="1">The sequence shown here is derived from an EMBL/GenBank/DDBJ whole genome shotgun (WGS) entry which is preliminary data.</text>
</comment>
<gene>
    <name evidence="1" type="ORF">THAOC_30713</name>
</gene>
<evidence type="ECO:0000313" key="2">
    <source>
        <dbReference type="Proteomes" id="UP000266841"/>
    </source>
</evidence>